<dbReference type="AlphaFoldDB" id="A0A9R1BVP8"/>
<feature type="region of interest" description="Disordered" evidence="6">
    <location>
        <begin position="1"/>
        <end position="32"/>
    </location>
</feature>
<evidence type="ECO:0000256" key="5">
    <source>
        <dbReference type="ARBA" id="ARBA00058380"/>
    </source>
</evidence>
<evidence type="ECO:0000256" key="1">
    <source>
        <dbReference type="ARBA" id="ARBA00007411"/>
    </source>
</evidence>
<evidence type="ECO:0000256" key="3">
    <source>
        <dbReference type="ARBA" id="ARBA00022768"/>
    </source>
</evidence>
<dbReference type="Pfam" id="PF00736">
    <property type="entry name" value="EF1_GNE"/>
    <property type="match status" value="1"/>
</dbReference>
<dbReference type="Gene3D" id="3.30.70.60">
    <property type="match status" value="1"/>
</dbReference>
<dbReference type="GO" id="GO:0005829">
    <property type="term" value="C:cytosol"/>
    <property type="evidence" value="ECO:0007669"/>
    <property type="project" value="TreeGrafter"/>
</dbReference>
<evidence type="ECO:0000313" key="9">
    <source>
        <dbReference type="Proteomes" id="UP000324705"/>
    </source>
</evidence>
<dbReference type="InterPro" id="IPR049720">
    <property type="entry name" value="EF1B_bsu/dsu"/>
</dbReference>
<keyword evidence="3" id="KW-0251">Elongation factor</keyword>
<dbReference type="PANTHER" id="PTHR11595">
    <property type="entry name" value="EF-HAND AND COILED-COIL DOMAIN-CONTAINING FAMILY MEMBER"/>
    <property type="match status" value="1"/>
</dbReference>
<reference evidence="8 9" key="1">
    <citation type="submission" date="2017-09" db="EMBL/GenBank/DDBJ databases">
        <authorList>
            <consortium name="International Durum Wheat Genome Sequencing Consortium (IDWGSC)"/>
            <person name="Milanesi L."/>
        </authorList>
    </citation>
    <scope>NUCLEOTIDE SEQUENCE [LARGE SCALE GENOMIC DNA]</scope>
    <source>
        <strain evidence="9">cv. Svevo</strain>
    </source>
</reference>
<evidence type="ECO:0000259" key="7">
    <source>
        <dbReference type="SMART" id="SM00888"/>
    </source>
</evidence>
<sequence>MDLFGDETKEDNKVAAERAAAKPAKKKESGKSSVLMDIRPWNDQTDMKKLEEAVCSVQMEGLTWGASKLMPVGYGIKKLQFDKFYTLIIDDLVCVETLIEEVLCEVAGSQVALI</sequence>
<evidence type="ECO:0000313" key="8">
    <source>
        <dbReference type="EMBL" id="VAI82799.1"/>
    </source>
</evidence>
<dbReference type="PANTHER" id="PTHR11595:SF84">
    <property type="entry name" value="ELONGATION FACTOR 1-BETA 1"/>
    <property type="match status" value="1"/>
</dbReference>
<dbReference type="SUPFAM" id="SSF54984">
    <property type="entry name" value="eEF-1beta-like"/>
    <property type="match status" value="1"/>
</dbReference>
<dbReference type="SMART" id="SM00888">
    <property type="entry name" value="EF1_GNE"/>
    <property type="match status" value="1"/>
</dbReference>
<evidence type="ECO:0000256" key="2">
    <source>
        <dbReference type="ARBA" id="ARBA00011606"/>
    </source>
</evidence>
<accession>A0A9R1BVP8</accession>
<keyword evidence="4" id="KW-0648">Protein biosynthesis</keyword>
<dbReference type="InterPro" id="IPR014717">
    <property type="entry name" value="Transl_elong_EF1B/ribsomal_bS6"/>
</dbReference>
<dbReference type="Proteomes" id="UP000324705">
    <property type="component" value="Chromosome 7B"/>
</dbReference>
<comment type="subunit">
    <text evidence="2">EF-1 is composed of 4 subunits: alpha, beta (1B-alpha=beta'), delta (1B-beta), and gamma (1B-gamma).</text>
</comment>
<comment type="similarity">
    <text evidence="1">Belongs to the EF-1-beta/EF-1-delta family.</text>
</comment>
<dbReference type="GO" id="GO:0005085">
    <property type="term" value="F:guanyl-nucleotide exchange factor activity"/>
    <property type="evidence" value="ECO:0007669"/>
    <property type="project" value="TreeGrafter"/>
</dbReference>
<proteinExistence type="inferred from homology"/>
<evidence type="ECO:0000256" key="4">
    <source>
        <dbReference type="ARBA" id="ARBA00022917"/>
    </source>
</evidence>
<dbReference type="GO" id="GO:0005853">
    <property type="term" value="C:eukaryotic translation elongation factor 1 complex"/>
    <property type="evidence" value="ECO:0007669"/>
    <property type="project" value="InterPro"/>
</dbReference>
<feature type="domain" description="Translation elongation factor EF1B beta/delta subunit guanine nucleotide exchange" evidence="7">
    <location>
        <begin position="31"/>
        <end position="114"/>
    </location>
</feature>
<name>A0A9R1BVP8_TRITD</name>
<dbReference type="GO" id="GO:0003746">
    <property type="term" value="F:translation elongation factor activity"/>
    <property type="evidence" value="ECO:0007669"/>
    <property type="project" value="UniProtKB-KW"/>
</dbReference>
<dbReference type="InterPro" id="IPR036219">
    <property type="entry name" value="eEF-1beta-like_sf"/>
</dbReference>
<dbReference type="Gramene" id="TRITD7Bv1G006040.1">
    <property type="protein sequence ID" value="TRITD7Bv1G006040.1"/>
    <property type="gene ID" value="TRITD7Bv1G006040"/>
</dbReference>
<organism evidence="8 9">
    <name type="scientific">Triticum turgidum subsp. durum</name>
    <name type="common">Durum wheat</name>
    <name type="synonym">Triticum durum</name>
    <dbReference type="NCBI Taxonomy" id="4567"/>
    <lineage>
        <taxon>Eukaryota</taxon>
        <taxon>Viridiplantae</taxon>
        <taxon>Streptophyta</taxon>
        <taxon>Embryophyta</taxon>
        <taxon>Tracheophyta</taxon>
        <taxon>Spermatophyta</taxon>
        <taxon>Magnoliopsida</taxon>
        <taxon>Liliopsida</taxon>
        <taxon>Poales</taxon>
        <taxon>Poaceae</taxon>
        <taxon>BOP clade</taxon>
        <taxon>Pooideae</taxon>
        <taxon>Triticodae</taxon>
        <taxon>Triticeae</taxon>
        <taxon>Triticinae</taxon>
        <taxon>Triticum</taxon>
    </lineage>
</organism>
<dbReference type="OMA" id="LMDIRPW"/>
<keyword evidence="9" id="KW-1185">Reference proteome</keyword>
<comment type="function">
    <text evidence="5">EF-1-beta and EF-1-beta' stimulate the exchange of GDP bound to EF-1-alpha to GTP.</text>
</comment>
<dbReference type="CDD" id="cd00292">
    <property type="entry name" value="EF1B"/>
    <property type="match status" value="1"/>
</dbReference>
<evidence type="ECO:0000256" key="6">
    <source>
        <dbReference type="SAM" id="MobiDB-lite"/>
    </source>
</evidence>
<dbReference type="InterPro" id="IPR014038">
    <property type="entry name" value="EF1B_bsu/dsu_GNE"/>
</dbReference>
<protein>
    <recommendedName>
        <fullName evidence="7">Translation elongation factor EF1B beta/delta subunit guanine nucleotide exchange domain-containing protein</fullName>
    </recommendedName>
</protein>
<feature type="compositionally biased region" description="Basic and acidic residues" evidence="6">
    <location>
        <begin position="1"/>
        <end position="30"/>
    </location>
</feature>
<dbReference type="FunFam" id="3.30.70.60:FF:000001">
    <property type="entry name" value="Elongation factor 1-beta 1 like"/>
    <property type="match status" value="1"/>
</dbReference>
<dbReference type="EMBL" id="LT934124">
    <property type="protein sequence ID" value="VAI82799.1"/>
    <property type="molecule type" value="Genomic_DNA"/>
</dbReference>
<gene>
    <name evidence="8" type="ORF">TRITD_7Bv1G006040</name>
</gene>